<dbReference type="CDD" id="cd00088">
    <property type="entry name" value="HPT"/>
    <property type="match status" value="1"/>
</dbReference>
<dbReference type="SUPFAM" id="SSF55874">
    <property type="entry name" value="ATPase domain of HSP90 chaperone/DNA topoisomerase II/histidine kinase"/>
    <property type="match status" value="1"/>
</dbReference>
<dbReference type="PANTHER" id="PTHR45339">
    <property type="entry name" value="HYBRID SIGNAL TRANSDUCTION HISTIDINE KINASE J"/>
    <property type="match status" value="1"/>
</dbReference>
<dbReference type="PROSITE" id="PS50894">
    <property type="entry name" value="HPT"/>
    <property type="match status" value="1"/>
</dbReference>
<dbReference type="InterPro" id="IPR004358">
    <property type="entry name" value="Sig_transdc_His_kin-like_C"/>
</dbReference>
<keyword evidence="6 15" id="KW-0812">Transmembrane</keyword>
<evidence type="ECO:0000256" key="13">
    <source>
        <dbReference type="PROSITE-ProRule" id="PRU00169"/>
    </source>
</evidence>
<dbReference type="InterPro" id="IPR000014">
    <property type="entry name" value="PAS"/>
</dbReference>
<dbReference type="InterPro" id="IPR001789">
    <property type="entry name" value="Sig_transdc_resp-reg_receiver"/>
</dbReference>
<dbReference type="Proteomes" id="UP001272242">
    <property type="component" value="Unassembled WGS sequence"/>
</dbReference>
<dbReference type="Gene3D" id="1.20.120.160">
    <property type="entry name" value="HPT domain"/>
    <property type="match status" value="1"/>
</dbReference>
<organism evidence="21 22">
    <name type="scientific">Gemmata algarum</name>
    <dbReference type="NCBI Taxonomy" id="2975278"/>
    <lineage>
        <taxon>Bacteria</taxon>
        <taxon>Pseudomonadati</taxon>
        <taxon>Planctomycetota</taxon>
        <taxon>Planctomycetia</taxon>
        <taxon>Gemmatales</taxon>
        <taxon>Gemmataceae</taxon>
        <taxon>Gemmata</taxon>
    </lineage>
</organism>
<evidence type="ECO:0000259" key="17">
    <source>
        <dbReference type="PROSITE" id="PS50110"/>
    </source>
</evidence>
<dbReference type="EMBL" id="JAXBLV010000244">
    <property type="protein sequence ID" value="MDY3563671.1"/>
    <property type="molecule type" value="Genomic_DNA"/>
</dbReference>
<feature type="domain" description="HPt" evidence="20">
    <location>
        <begin position="921"/>
        <end position="1014"/>
    </location>
</feature>
<feature type="transmembrane region" description="Helical" evidence="15">
    <location>
        <begin position="64"/>
        <end position="83"/>
    </location>
</feature>
<evidence type="ECO:0000256" key="11">
    <source>
        <dbReference type="ARBA" id="ARBA00023136"/>
    </source>
</evidence>
<feature type="modified residue" description="4-aspartylphosphate" evidence="13">
    <location>
        <position position="665"/>
    </location>
</feature>
<dbReference type="Pfam" id="PF02518">
    <property type="entry name" value="HATPase_c"/>
    <property type="match status" value="1"/>
</dbReference>
<keyword evidence="8" id="KW-0067">ATP-binding</keyword>
<feature type="domain" description="Response regulatory" evidence="17">
    <location>
        <begin position="764"/>
        <end position="882"/>
    </location>
</feature>
<dbReference type="Pfam" id="PF00072">
    <property type="entry name" value="Response_reg"/>
    <property type="match status" value="2"/>
</dbReference>
<protein>
    <recommendedName>
        <fullName evidence="3">histidine kinase</fullName>
        <ecNumber evidence="3">2.7.13.3</ecNumber>
    </recommendedName>
</protein>
<dbReference type="InterPro" id="IPR035965">
    <property type="entry name" value="PAS-like_dom_sf"/>
</dbReference>
<dbReference type="Gene3D" id="1.10.287.130">
    <property type="match status" value="1"/>
</dbReference>
<feature type="domain" description="PAC" evidence="19">
    <location>
        <begin position="301"/>
        <end position="353"/>
    </location>
</feature>
<dbReference type="PRINTS" id="PR00344">
    <property type="entry name" value="BCTRLSENSOR"/>
</dbReference>
<evidence type="ECO:0000313" key="21">
    <source>
        <dbReference type="EMBL" id="MDY3563671.1"/>
    </source>
</evidence>
<dbReference type="InterPro" id="IPR000700">
    <property type="entry name" value="PAS-assoc_C"/>
</dbReference>
<dbReference type="InterPro" id="IPR003661">
    <property type="entry name" value="HisK_dim/P_dom"/>
</dbReference>
<evidence type="ECO:0000256" key="15">
    <source>
        <dbReference type="SAM" id="Phobius"/>
    </source>
</evidence>
<evidence type="ECO:0000259" key="19">
    <source>
        <dbReference type="PROSITE" id="PS50113"/>
    </source>
</evidence>
<dbReference type="CDD" id="cd00130">
    <property type="entry name" value="PAS"/>
    <property type="match status" value="1"/>
</dbReference>
<keyword evidence="5 13" id="KW-0597">Phosphoprotein</keyword>
<feature type="domain" description="Histidine kinase" evidence="16">
    <location>
        <begin position="371"/>
        <end position="592"/>
    </location>
</feature>
<evidence type="ECO:0000259" key="16">
    <source>
        <dbReference type="PROSITE" id="PS50109"/>
    </source>
</evidence>
<dbReference type="InterPro" id="IPR036097">
    <property type="entry name" value="HisK_dim/P_sf"/>
</dbReference>
<keyword evidence="9 15" id="KW-1133">Transmembrane helix</keyword>
<evidence type="ECO:0000256" key="14">
    <source>
        <dbReference type="SAM" id="MobiDB-lite"/>
    </source>
</evidence>
<dbReference type="InterPro" id="IPR005467">
    <property type="entry name" value="His_kinase_dom"/>
</dbReference>
<dbReference type="SMART" id="SM00091">
    <property type="entry name" value="PAS"/>
    <property type="match status" value="1"/>
</dbReference>
<accession>A0ABU5F8L6</accession>
<feature type="modified residue" description="4-aspartylphosphate" evidence="13">
    <location>
        <position position="813"/>
    </location>
</feature>
<evidence type="ECO:0000256" key="5">
    <source>
        <dbReference type="ARBA" id="ARBA00022553"/>
    </source>
</evidence>
<dbReference type="PROSITE" id="PS50113">
    <property type="entry name" value="PAC"/>
    <property type="match status" value="1"/>
</dbReference>
<dbReference type="SMART" id="SM00448">
    <property type="entry name" value="REC"/>
    <property type="match status" value="2"/>
</dbReference>
<dbReference type="InterPro" id="IPR013655">
    <property type="entry name" value="PAS_fold_3"/>
</dbReference>
<evidence type="ECO:0000256" key="1">
    <source>
        <dbReference type="ARBA" id="ARBA00000085"/>
    </source>
</evidence>
<dbReference type="CDD" id="cd17546">
    <property type="entry name" value="REC_hyHK_CKI1_RcsC-like"/>
    <property type="match status" value="1"/>
</dbReference>
<dbReference type="EC" id="2.7.13.3" evidence="3"/>
<keyword evidence="10" id="KW-0902">Two-component regulatory system</keyword>
<dbReference type="InterPro" id="IPR011006">
    <property type="entry name" value="CheY-like_superfamily"/>
</dbReference>
<evidence type="ECO:0000256" key="10">
    <source>
        <dbReference type="ARBA" id="ARBA00023012"/>
    </source>
</evidence>
<keyword evidence="22" id="KW-1185">Reference proteome</keyword>
<dbReference type="SUPFAM" id="SSF52172">
    <property type="entry name" value="CheY-like"/>
    <property type="match status" value="2"/>
</dbReference>
<dbReference type="PANTHER" id="PTHR45339:SF1">
    <property type="entry name" value="HYBRID SIGNAL TRANSDUCTION HISTIDINE KINASE J"/>
    <property type="match status" value="1"/>
</dbReference>
<evidence type="ECO:0000256" key="7">
    <source>
        <dbReference type="ARBA" id="ARBA00022741"/>
    </source>
</evidence>
<proteinExistence type="predicted"/>
<dbReference type="RefSeq" id="WP_320689824.1">
    <property type="nucleotide sequence ID" value="NZ_JAXBLV010000244.1"/>
</dbReference>
<dbReference type="SUPFAM" id="SSF47226">
    <property type="entry name" value="Histidine-containing phosphotransfer domain, HPT domain"/>
    <property type="match status" value="1"/>
</dbReference>
<evidence type="ECO:0000256" key="6">
    <source>
        <dbReference type="ARBA" id="ARBA00022692"/>
    </source>
</evidence>
<evidence type="ECO:0000256" key="8">
    <source>
        <dbReference type="ARBA" id="ARBA00022840"/>
    </source>
</evidence>
<dbReference type="Gene3D" id="3.30.565.10">
    <property type="entry name" value="Histidine kinase-like ATPase, C-terminal domain"/>
    <property type="match status" value="1"/>
</dbReference>
<gene>
    <name evidence="21" type="ORF">R5W23_005287</name>
</gene>
<dbReference type="InterPro" id="IPR008207">
    <property type="entry name" value="Sig_transdc_His_kin_Hpt_dom"/>
</dbReference>
<dbReference type="NCBIfam" id="TIGR00229">
    <property type="entry name" value="sensory_box"/>
    <property type="match status" value="1"/>
</dbReference>
<feature type="domain" description="Response regulatory" evidence="17">
    <location>
        <begin position="611"/>
        <end position="732"/>
    </location>
</feature>
<sequence length="1020" mass="109498">MSDAAGANRAGRVAELAALARGAIHRRTDRMFAVLLLLQWFAMVALAVWVSPRTWSGADSRTHPHIWAAVVLGGVVVALPVVLARWRPGATSTRCVVAAAQMLSAGVLIHLTGGRIETHFHVFGSLAFLALYRDWRVLLVASAVTALDHVARGLAWPESVYGTVAGVDWRWAEHAGWVVFLDVFLGVSCWWGERDLTRTAEREAELEAAHATVEERVRERTAELWQQEERFRSAFDSAAIGMAILTPEGRFVRVNRVLCDTVGYTEEQLLACAFEAVTHPDDRAADTAFKARMISGEIASYQHEKRYIHKAGAVVWVQVNVSLVRDAEGRPHHVVSQILDITARKEWEEVLRRATAAAEAASRAKSEFLANMSHEIRTPMNGIVGMTELLLETRLTPEQRESVGLVKSSADALLTVINDILDFSKIEAGKLDLDPLPFSLRDMVGDTLKALAGRAHAKGLELACELRPDLPDVLLGDAHRLRQILTNLVGNAIKFTDRGEVLVRCERVPESGEAVVLRFSVTDTGIGIPRDKLKAVFEPFTQADGSTTRKYGGTGLGLTICQRLVGLMGGRLRAESEPGKGSTFSFDALLELARGAFARAAETPVDLTDLPILIVDDNATNRRVLAETVRHWGARPTCSASGPEGLDELRWAAATGKAFPLVLLDGMMPGMDGFSTAERIVCDLELAGTAVLMLTSADRQGDAARCREIGVAAYLVKPVKSAELSRAIAAALRGTCSLSASPADSRSPRDAAGRGAASQGPRLRVLVAEDNPVNQRVVLRLLEKFGHAVTMTADGRQAVDALGREPFDIVLMDVQMPEMDGFEATQVIRQREAGTGRHMLVVAMTAHAMKGDRERCLIAGMDDYVSKPVQRSELTRVLDRATAVAATNAAAPAPAIPDGATVGAAEPAFDRAGAVECLGGDEELFAEVAGLFRSDSERFLGELSEALSGGDAVAVRRAAHGLKGAAGYLSAKPVVDAAQALEAIGATGNLSAAPVALERLTCEVRRLNATLAAVPELAPG</sequence>
<dbReference type="Pfam" id="PF00512">
    <property type="entry name" value="HisKA"/>
    <property type="match status" value="1"/>
</dbReference>
<dbReference type="Gene3D" id="3.40.50.2300">
    <property type="match status" value="2"/>
</dbReference>
<comment type="caution">
    <text evidence="21">The sequence shown here is derived from an EMBL/GenBank/DDBJ whole genome shotgun (WGS) entry which is preliminary data.</text>
</comment>
<feature type="modified residue" description="Phosphohistidine" evidence="12">
    <location>
        <position position="960"/>
    </location>
</feature>
<dbReference type="Gene3D" id="3.30.450.20">
    <property type="entry name" value="PAS domain"/>
    <property type="match status" value="1"/>
</dbReference>
<evidence type="ECO:0000256" key="3">
    <source>
        <dbReference type="ARBA" id="ARBA00012438"/>
    </source>
</evidence>
<reference evidence="22" key="1">
    <citation type="journal article" date="2023" name="Mar. Drugs">
        <title>Gemmata algarum, a Novel Planctomycete Isolated from an Algal Mat, Displays Antimicrobial Activity.</title>
        <authorList>
            <person name="Kumar G."/>
            <person name="Kallscheuer N."/>
            <person name="Kashif M."/>
            <person name="Ahamad S."/>
            <person name="Jagadeeshwari U."/>
            <person name="Pannikurungottu S."/>
            <person name="Haufschild T."/>
            <person name="Kabuu M."/>
            <person name="Sasikala C."/>
            <person name="Jogler C."/>
            <person name="Ramana C."/>
        </authorList>
    </citation>
    <scope>NUCLEOTIDE SEQUENCE [LARGE SCALE GENOMIC DNA]</scope>
    <source>
        <strain evidence="22">JC673</strain>
    </source>
</reference>
<feature type="transmembrane region" description="Helical" evidence="15">
    <location>
        <begin position="95"/>
        <end position="113"/>
    </location>
</feature>
<evidence type="ECO:0000259" key="20">
    <source>
        <dbReference type="PROSITE" id="PS50894"/>
    </source>
</evidence>
<comment type="catalytic activity">
    <reaction evidence="1">
        <text>ATP + protein L-histidine = ADP + protein N-phospho-L-histidine.</text>
        <dbReference type="EC" id="2.7.13.3"/>
    </reaction>
</comment>
<dbReference type="SMART" id="SM00086">
    <property type="entry name" value="PAC"/>
    <property type="match status" value="1"/>
</dbReference>
<dbReference type="Pfam" id="PF01627">
    <property type="entry name" value="Hpt"/>
    <property type="match status" value="1"/>
</dbReference>
<dbReference type="Pfam" id="PF08447">
    <property type="entry name" value="PAS_3"/>
    <property type="match status" value="1"/>
</dbReference>
<evidence type="ECO:0000256" key="2">
    <source>
        <dbReference type="ARBA" id="ARBA00004651"/>
    </source>
</evidence>
<evidence type="ECO:0000259" key="18">
    <source>
        <dbReference type="PROSITE" id="PS50112"/>
    </source>
</evidence>
<dbReference type="PROSITE" id="PS50110">
    <property type="entry name" value="RESPONSE_REGULATORY"/>
    <property type="match status" value="2"/>
</dbReference>
<keyword evidence="7" id="KW-0547">Nucleotide-binding</keyword>
<dbReference type="InterPro" id="IPR003594">
    <property type="entry name" value="HATPase_dom"/>
</dbReference>
<evidence type="ECO:0000256" key="9">
    <source>
        <dbReference type="ARBA" id="ARBA00022989"/>
    </source>
</evidence>
<dbReference type="InterPro" id="IPR001610">
    <property type="entry name" value="PAC"/>
</dbReference>
<dbReference type="CDD" id="cd00156">
    <property type="entry name" value="REC"/>
    <property type="match status" value="1"/>
</dbReference>
<dbReference type="SMART" id="SM00388">
    <property type="entry name" value="HisKA"/>
    <property type="match status" value="1"/>
</dbReference>
<dbReference type="CDD" id="cd16922">
    <property type="entry name" value="HATPase_EvgS-ArcB-TorS-like"/>
    <property type="match status" value="1"/>
</dbReference>
<feature type="domain" description="PAS" evidence="18">
    <location>
        <begin position="227"/>
        <end position="297"/>
    </location>
</feature>
<keyword evidence="4" id="KW-1003">Cell membrane</keyword>
<dbReference type="SMART" id="SM00387">
    <property type="entry name" value="HATPase_c"/>
    <property type="match status" value="1"/>
</dbReference>
<evidence type="ECO:0000256" key="4">
    <source>
        <dbReference type="ARBA" id="ARBA00022475"/>
    </source>
</evidence>
<dbReference type="PROSITE" id="PS50109">
    <property type="entry name" value="HIS_KIN"/>
    <property type="match status" value="1"/>
</dbReference>
<dbReference type="CDD" id="cd00082">
    <property type="entry name" value="HisKA"/>
    <property type="match status" value="1"/>
</dbReference>
<dbReference type="InterPro" id="IPR036890">
    <property type="entry name" value="HATPase_C_sf"/>
</dbReference>
<dbReference type="InterPro" id="IPR036641">
    <property type="entry name" value="HPT_dom_sf"/>
</dbReference>
<dbReference type="SUPFAM" id="SSF47384">
    <property type="entry name" value="Homodimeric domain of signal transducing histidine kinase"/>
    <property type="match status" value="1"/>
</dbReference>
<keyword evidence="11 15" id="KW-0472">Membrane</keyword>
<evidence type="ECO:0000256" key="12">
    <source>
        <dbReference type="PROSITE-ProRule" id="PRU00110"/>
    </source>
</evidence>
<evidence type="ECO:0000313" key="22">
    <source>
        <dbReference type="Proteomes" id="UP001272242"/>
    </source>
</evidence>
<comment type="subcellular location">
    <subcellularLocation>
        <location evidence="2">Cell membrane</location>
        <topology evidence="2">Multi-pass membrane protein</topology>
    </subcellularLocation>
</comment>
<feature type="region of interest" description="Disordered" evidence="14">
    <location>
        <begin position="738"/>
        <end position="757"/>
    </location>
</feature>
<name>A0ABU5F8L6_9BACT</name>
<feature type="transmembrane region" description="Helical" evidence="15">
    <location>
        <begin position="31"/>
        <end position="52"/>
    </location>
</feature>
<dbReference type="SUPFAM" id="SSF55785">
    <property type="entry name" value="PYP-like sensor domain (PAS domain)"/>
    <property type="match status" value="1"/>
</dbReference>
<dbReference type="SMART" id="SM00073">
    <property type="entry name" value="HPT"/>
    <property type="match status" value="1"/>
</dbReference>
<dbReference type="PROSITE" id="PS50112">
    <property type="entry name" value="PAS"/>
    <property type="match status" value="1"/>
</dbReference>